<proteinExistence type="predicted"/>
<sequence length="154" mass="18103">MEVDLANLNLDDPVAGQEEDDVGEDDFRFCLVGRVLTDSSVHFPSLRNVLLELWYPIEGGMVKVFALFDYRWVFKELSLDGISLRAGTRRETMAVSRWHREEPKDIIKSDMDLEEACRRNQMWFNGIEDVTPFTRHHHRIRVTRCYDMSTVHNK</sequence>
<keyword evidence="2" id="KW-1185">Reference proteome</keyword>
<dbReference type="AlphaFoldDB" id="A0A7J8Z6V2"/>
<dbReference type="EMBL" id="JABEZV010000003">
    <property type="protein sequence ID" value="MBA0707465.1"/>
    <property type="molecule type" value="Genomic_DNA"/>
</dbReference>
<evidence type="ECO:0000313" key="2">
    <source>
        <dbReference type="Proteomes" id="UP000593574"/>
    </source>
</evidence>
<organism evidence="1 2">
    <name type="scientific">Gossypium laxum</name>
    <dbReference type="NCBI Taxonomy" id="34288"/>
    <lineage>
        <taxon>Eukaryota</taxon>
        <taxon>Viridiplantae</taxon>
        <taxon>Streptophyta</taxon>
        <taxon>Embryophyta</taxon>
        <taxon>Tracheophyta</taxon>
        <taxon>Spermatophyta</taxon>
        <taxon>Magnoliopsida</taxon>
        <taxon>eudicotyledons</taxon>
        <taxon>Gunneridae</taxon>
        <taxon>Pentapetalae</taxon>
        <taxon>rosids</taxon>
        <taxon>malvids</taxon>
        <taxon>Malvales</taxon>
        <taxon>Malvaceae</taxon>
        <taxon>Malvoideae</taxon>
        <taxon>Gossypium</taxon>
    </lineage>
</organism>
<accession>A0A7J8Z6V2</accession>
<comment type="caution">
    <text evidence="1">The sequence shown here is derived from an EMBL/GenBank/DDBJ whole genome shotgun (WGS) entry which is preliminary data.</text>
</comment>
<gene>
    <name evidence="1" type="ORF">Golax_019509</name>
</gene>
<dbReference type="Proteomes" id="UP000593574">
    <property type="component" value="Unassembled WGS sequence"/>
</dbReference>
<evidence type="ECO:0000313" key="1">
    <source>
        <dbReference type="EMBL" id="MBA0707465.1"/>
    </source>
</evidence>
<protein>
    <submittedName>
        <fullName evidence="1">Uncharacterized protein</fullName>
    </submittedName>
</protein>
<name>A0A7J8Z6V2_9ROSI</name>
<reference evidence="1 2" key="1">
    <citation type="journal article" date="2019" name="Genome Biol. Evol.">
        <title>Insights into the evolution of the New World diploid cottons (Gossypium, subgenus Houzingenia) based on genome sequencing.</title>
        <authorList>
            <person name="Grover C.E."/>
            <person name="Arick M.A. 2nd"/>
            <person name="Thrash A."/>
            <person name="Conover J.L."/>
            <person name="Sanders W.S."/>
            <person name="Peterson D.G."/>
            <person name="Frelichowski J.E."/>
            <person name="Scheffler J.A."/>
            <person name="Scheffler B.E."/>
            <person name="Wendel J.F."/>
        </authorList>
    </citation>
    <scope>NUCLEOTIDE SEQUENCE [LARGE SCALE GENOMIC DNA]</scope>
    <source>
        <strain evidence="1">4</strain>
        <tissue evidence="1">Leaf</tissue>
    </source>
</reference>